<organism evidence="2 3">
    <name type="scientific">Trifolium medium</name>
    <dbReference type="NCBI Taxonomy" id="97028"/>
    <lineage>
        <taxon>Eukaryota</taxon>
        <taxon>Viridiplantae</taxon>
        <taxon>Streptophyta</taxon>
        <taxon>Embryophyta</taxon>
        <taxon>Tracheophyta</taxon>
        <taxon>Spermatophyta</taxon>
        <taxon>Magnoliopsida</taxon>
        <taxon>eudicotyledons</taxon>
        <taxon>Gunneridae</taxon>
        <taxon>Pentapetalae</taxon>
        <taxon>rosids</taxon>
        <taxon>fabids</taxon>
        <taxon>Fabales</taxon>
        <taxon>Fabaceae</taxon>
        <taxon>Papilionoideae</taxon>
        <taxon>50 kb inversion clade</taxon>
        <taxon>NPAAA clade</taxon>
        <taxon>Hologalegina</taxon>
        <taxon>IRL clade</taxon>
        <taxon>Trifolieae</taxon>
        <taxon>Trifolium</taxon>
    </lineage>
</organism>
<evidence type="ECO:0000313" key="2">
    <source>
        <dbReference type="EMBL" id="MCI91086.1"/>
    </source>
</evidence>
<feature type="region of interest" description="Disordered" evidence="1">
    <location>
        <begin position="1"/>
        <end position="39"/>
    </location>
</feature>
<dbReference type="EMBL" id="LXQA011262451">
    <property type="protein sequence ID" value="MCI91086.1"/>
    <property type="molecule type" value="Genomic_DNA"/>
</dbReference>
<comment type="caution">
    <text evidence="2">The sequence shown here is derived from an EMBL/GenBank/DDBJ whole genome shotgun (WGS) entry which is preliminary data.</text>
</comment>
<reference evidence="2 3" key="1">
    <citation type="journal article" date="2018" name="Front. Plant Sci.">
        <title>Red Clover (Trifolium pratense) and Zigzag Clover (T. medium) - A Picture of Genomic Similarities and Differences.</title>
        <authorList>
            <person name="Dluhosova J."/>
            <person name="Istvanek J."/>
            <person name="Nedelnik J."/>
            <person name="Repkova J."/>
        </authorList>
    </citation>
    <scope>NUCLEOTIDE SEQUENCE [LARGE SCALE GENOMIC DNA]</scope>
    <source>
        <strain evidence="3">cv. 10/8</strain>
        <tissue evidence="2">Leaf</tissue>
    </source>
</reference>
<keyword evidence="3" id="KW-1185">Reference proteome</keyword>
<dbReference type="AlphaFoldDB" id="A0A392VS28"/>
<protein>
    <submittedName>
        <fullName evidence="2">Uncharacterized protein</fullName>
    </submittedName>
</protein>
<feature type="non-terminal residue" evidence="2">
    <location>
        <position position="39"/>
    </location>
</feature>
<dbReference type="Proteomes" id="UP000265520">
    <property type="component" value="Unassembled WGS sequence"/>
</dbReference>
<evidence type="ECO:0000313" key="3">
    <source>
        <dbReference type="Proteomes" id="UP000265520"/>
    </source>
</evidence>
<proteinExistence type="predicted"/>
<feature type="non-terminal residue" evidence="2">
    <location>
        <position position="1"/>
    </location>
</feature>
<name>A0A392VS28_9FABA</name>
<feature type="compositionally biased region" description="Low complexity" evidence="1">
    <location>
        <begin position="17"/>
        <end position="28"/>
    </location>
</feature>
<accession>A0A392VS28</accession>
<evidence type="ECO:0000256" key="1">
    <source>
        <dbReference type="SAM" id="MobiDB-lite"/>
    </source>
</evidence>
<sequence length="39" mass="3689">AYAVSAAGRNEVEREAASAAGGKMAAASTSVDGAPLPPS</sequence>